<dbReference type="InterPro" id="IPR011993">
    <property type="entry name" value="PH-like_dom_sf"/>
</dbReference>
<dbReference type="GO" id="GO:0048015">
    <property type="term" value="P:phosphatidylinositol-mediated signaling"/>
    <property type="evidence" value="ECO:0007669"/>
    <property type="project" value="TreeGrafter"/>
</dbReference>
<keyword evidence="4 6" id="KW-0443">Lipid metabolism</keyword>
<dbReference type="InterPro" id="IPR000909">
    <property type="entry name" value="PLipase_C_PInositol-sp_X_dom"/>
</dbReference>
<evidence type="ECO:0000256" key="5">
    <source>
        <dbReference type="ARBA" id="ARBA00023224"/>
    </source>
</evidence>
<evidence type="ECO:0000259" key="8">
    <source>
        <dbReference type="PROSITE" id="PS50004"/>
    </source>
</evidence>
<dbReference type="InterPro" id="IPR011992">
    <property type="entry name" value="EF-hand-dom_pair"/>
</dbReference>
<feature type="compositionally biased region" description="Polar residues" evidence="7">
    <location>
        <begin position="1064"/>
        <end position="1074"/>
    </location>
</feature>
<dbReference type="PANTHER" id="PTHR10336:SF36">
    <property type="entry name" value="1-PHOSPHATIDYLINOSITOL 4,5-BISPHOSPHATE PHOSPHODIESTERASE BETA-4"/>
    <property type="match status" value="1"/>
</dbReference>
<keyword evidence="2 6" id="KW-0378">Hydrolase</keyword>
<reference evidence="11" key="1">
    <citation type="journal article" date="2020" name="Stud. Mycol.">
        <title>101 Dothideomycetes genomes: a test case for predicting lifestyles and emergence of pathogens.</title>
        <authorList>
            <person name="Haridas S."/>
            <person name="Albert R."/>
            <person name="Binder M."/>
            <person name="Bloem J."/>
            <person name="Labutti K."/>
            <person name="Salamov A."/>
            <person name="Andreopoulos B."/>
            <person name="Baker S."/>
            <person name="Barry K."/>
            <person name="Bills G."/>
            <person name="Bluhm B."/>
            <person name="Cannon C."/>
            <person name="Castanera R."/>
            <person name="Culley D."/>
            <person name="Daum C."/>
            <person name="Ezra D."/>
            <person name="Gonzalez J."/>
            <person name="Henrissat B."/>
            <person name="Kuo A."/>
            <person name="Liang C."/>
            <person name="Lipzen A."/>
            <person name="Lutzoni F."/>
            <person name="Magnuson J."/>
            <person name="Mondo S."/>
            <person name="Nolan M."/>
            <person name="Ohm R."/>
            <person name="Pangilinan J."/>
            <person name="Park H.-J."/>
            <person name="Ramirez L."/>
            <person name="Alfaro M."/>
            <person name="Sun H."/>
            <person name="Tritt A."/>
            <person name="Yoshinaga Y."/>
            <person name="Zwiers L.-H."/>
            <person name="Turgeon B."/>
            <person name="Goodwin S."/>
            <person name="Spatafora J."/>
            <person name="Crous P."/>
            <person name="Grigoriev I."/>
        </authorList>
    </citation>
    <scope>NUCLEOTIDE SEQUENCE</scope>
    <source>
        <strain evidence="11">CBS 122367</strain>
    </source>
</reference>
<gene>
    <name evidence="11" type="ORF">K458DRAFT_297307</name>
</gene>
<dbReference type="SMART" id="SM00149">
    <property type="entry name" value="PLCYc"/>
    <property type="match status" value="1"/>
</dbReference>
<dbReference type="PROSITE" id="PS50007">
    <property type="entry name" value="PIPLC_X_DOMAIN"/>
    <property type="match status" value="1"/>
</dbReference>
<dbReference type="CDD" id="cd13360">
    <property type="entry name" value="PH_PLC_fungal"/>
    <property type="match status" value="1"/>
</dbReference>
<dbReference type="EC" id="3.1.4.11" evidence="1 6"/>
<dbReference type="SMART" id="SM00148">
    <property type="entry name" value="PLCXc"/>
    <property type="match status" value="1"/>
</dbReference>
<dbReference type="InterPro" id="IPR002048">
    <property type="entry name" value="EF_hand_dom"/>
</dbReference>
<dbReference type="Gene3D" id="2.60.40.150">
    <property type="entry name" value="C2 domain"/>
    <property type="match status" value="1"/>
</dbReference>
<dbReference type="GO" id="GO:0005509">
    <property type="term" value="F:calcium ion binding"/>
    <property type="evidence" value="ECO:0007669"/>
    <property type="project" value="InterPro"/>
</dbReference>
<dbReference type="SUPFAM" id="SSF50729">
    <property type="entry name" value="PH domain-like"/>
    <property type="match status" value="1"/>
</dbReference>
<name>A0A6G1J8A4_9PLEO</name>
<feature type="domain" description="PI-PLC Y-box" evidence="9">
    <location>
        <begin position="764"/>
        <end position="883"/>
    </location>
</feature>
<feature type="region of interest" description="Disordered" evidence="7">
    <location>
        <begin position="117"/>
        <end position="148"/>
    </location>
</feature>
<dbReference type="Pfam" id="PF00388">
    <property type="entry name" value="PI-PLC-X"/>
    <property type="match status" value="1"/>
</dbReference>
<dbReference type="GO" id="GO:0016042">
    <property type="term" value="P:lipid catabolic process"/>
    <property type="evidence" value="ECO:0007669"/>
    <property type="project" value="UniProtKB-KW"/>
</dbReference>
<evidence type="ECO:0000259" key="10">
    <source>
        <dbReference type="PROSITE" id="PS50222"/>
    </source>
</evidence>
<dbReference type="OrthoDB" id="269822at2759"/>
<comment type="catalytic activity">
    <reaction evidence="6">
        <text>a 1,2-diacyl-sn-glycero-3-phospho-(1D-myo-inositol-4,5-bisphosphate) + H2O = 1D-myo-inositol 1,4,5-trisphosphate + a 1,2-diacyl-sn-glycerol + H(+)</text>
        <dbReference type="Rhea" id="RHEA:33179"/>
        <dbReference type="ChEBI" id="CHEBI:15377"/>
        <dbReference type="ChEBI" id="CHEBI:15378"/>
        <dbReference type="ChEBI" id="CHEBI:17815"/>
        <dbReference type="ChEBI" id="CHEBI:58456"/>
        <dbReference type="ChEBI" id="CHEBI:203600"/>
        <dbReference type="EC" id="3.1.4.11"/>
    </reaction>
</comment>
<dbReference type="PROSITE" id="PS50004">
    <property type="entry name" value="C2"/>
    <property type="match status" value="1"/>
</dbReference>
<dbReference type="InterPro" id="IPR035892">
    <property type="entry name" value="C2_domain_sf"/>
</dbReference>
<dbReference type="InterPro" id="IPR017946">
    <property type="entry name" value="PLC-like_Pdiesterase_TIM-brl"/>
</dbReference>
<dbReference type="CDD" id="cd16207">
    <property type="entry name" value="EFh_ScPlc1p_like"/>
    <property type="match status" value="1"/>
</dbReference>
<dbReference type="GO" id="GO:0004435">
    <property type="term" value="F:phosphatidylinositol-4,5-bisphosphate phospholipase C activity"/>
    <property type="evidence" value="ECO:0007669"/>
    <property type="project" value="UniProtKB-EC"/>
</dbReference>
<dbReference type="EMBL" id="MU005576">
    <property type="protein sequence ID" value="KAF2686767.1"/>
    <property type="molecule type" value="Genomic_DNA"/>
</dbReference>
<dbReference type="SMART" id="SM00239">
    <property type="entry name" value="C2"/>
    <property type="match status" value="1"/>
</dbReference>
<feature type="region of interest" description="Disordered" evidence="7">
    <location>
        <begin position="1"/>
        <end position="22"/>
    </location>
</feature>
<dbReference type="SUPFAM" id="SSF51695">
    <property type="entry name" value="PLC-like phosphodiesterases"/>
    <property type="match status" value="1"/>
</dbReference>
<dbReference type="InterPro" id="IPR001711">
    <property type="entry name" value="PLipase_C_Pinositol-sp_Y"/>
</dbReference>
<dbReference type="Gene3D" id="3.20.20.190">
    <property type="entry name" value="Phosphatidylinositol (PI) phosphodiesterase"/>
    <property type="match status" value="2"/>
</dbReference>
<dbReference type="Gene3D" id="1.10.238.10">
    <property type="entry name" value="EF-hand"/>
    <property type="match status" value="1"/>
</dbReference>
<feature type="region of interest" description="Disordered" evidence="7">
    <location>
        <begin position="1062"/>
        <end position="1116"/>
    </location>
</feature>
<dbReference type="PROSITE" id="PS50008">
    <property type="entry name" value="PIPLC_Y_DOMAIN"/>
    <property type="match status" value="1"/>
</dbReference>
<organism evidence="11 12">
    <name type="scientific">Lentithecium fluviatile CBS 122367</name>
    <dbReference type="NCBI Taxonomy" id="1168545"/>
    <lineage>
        <taxon>Eukaryota</taxon>
        <taxon>Fungi</taxon>
        <taxon>Dikarya</taxon>
        <taxon>Ascomycota</taxon>
        <taxon>Pezizomycotina</taxon>
        <taxon>Dothideomycetes</taxon>
        <taxon>Pleosporomycetidae</taxon>
        <taxon>Pleosporales</taxon>
        <taxon>Massarineae</taxon>
        <taxon>Lentitheciaceae</taxon>
        <taxon>Lentithecium</taxon>
    </lineage>
</organism>
<dbReference type="Proteomes" id="UP000799291">
    <property type="component" value="Unassembled WGS sequence"/>
</dbReference>
<evidence type="ECO:0000259" key="9">
    <source>
        <dbReference type="PROSITE" id="PS50008"/>
    </source>
</evidence>
<dbReference type="SUPFAM" id="SSF49562">
    <property type="entry name" value="C2 domain (Calcium/lipid-binding domain, CaLB)"/>
    <property type="match status" value="1"/>
</dbReference>
<evidence type="ECO:0000256" key="6">
    <source>
        <dbReference type="RuleBase" id="RU361133"/>
    </source>
</evidence>
<dbReference type="SUPFAM" id="SSF47473">
    <property type="entry name" value="EF-hand"/>
    <property type="match status" value="1"/>
</dbReference>
<evidence type="ECO:0000256" key="3">
    <source>
        <dbReference type="ARBA" id="ARBA00022963"/>
    </source>
</evidence>
<evidence type="ECO:0000256" key="1">
    <source>
        <dbReference type="ARBA" id="ARBA00012368"/>
    </source>
</evidence>
<dbReference type="PRINTS" id="PR00390">
    <property type="entry name" value="PHPHLIPASEC"/>
</dbReference>
<feature type="region of interest" description="Disordered" evidence="7">
    <location>
        <begin position="692"/>
        <end position="757"/>
    </location>
</feature>
<dbReference type="Pfam" id="PF00387">
    <property type="entry name" value="PI-PLC-Y"/>
    <property type="match status" value="1"/>
</dbReference>
<dbReference type="FunFam" id="3.20.20.190:FF:000049">
    <property type="entry name" value="Phosphoinositide phospholipase C"/>
    <property type="match status" value="1"/>
</dbReference>
<dbReference type="PANTHER" id="PTHR10336">
    <property type="entry name" value="PHOSPHOINOSITIDE-SPECIFIC PHOSPHOLIPASE C FAMILY PROTEIN"/>
    <property type="match status" value="1"/>
</dbReference>
<dbReference type="InterPro" id="IPR001192">
    <property type="entry name" value="PI-PLC_fam"/>
</dbReference>
<feature type="domain" description="EF-hand" evidence="10">
    <location>
        <begin position="374"/>
        <end position="409"/>
    </location>
</feature>
<dbReference type="PROSITE" id="PS50222">
    <property type="entry name" value="EF_HAND_2"/>
    <property type="match status" value="1"/>
</dbReference>
<protein>
    <recommendedName>
        <fullName evidence="1 6">Phosphoinositide phospholipase C</fullName>
        <ecNumber evidence="1 6">3.1.4.11</ecNumber>
    </recommendedName>
</protein>
<proteinExistence type="predicted"/>
<dbReference type="InterPro" id="IPR000008">
    <property type="entry name" value="C2_dom"/>
</dbReference>
<dbReference type="CDD" id="cd08598">
    <property type="entry name" value="PI-PLC1c_yeast"/>
    <property type="match status" value="1"/>
</dbReference>
<dbReference type="InterPro" id="IPR037755">
    <property type="entry name" value="Plc1_PH"/>
</dbReference>
<keyword evidence="5" id="KW-0807">Transducer</keyword>
<dbReference type="AlphaFoldDB" id="A0A6G1J8A4"/>
<evidence type="ECO:0000256" key="4">
    <source>
        <dbReference type="ARBA" id="ARBA00023098"/>
    </source>
</evidence>
<evidence type="ECO:0000313" key="11">
    <source>
        <dbReference type="EMBL" id="KAF2686767.1"/>
    </source>
</evidence>
<dbReference type="GO" id="GO:0051209">
    <property type="term" value="P:release of sequestered calcium ion into cytosol"/>
    <property type="evidence" value="ECO:0007669"/>
    <property type="project" value="TreeGrafter"/>
</dbReference>
<dbReference type="CDD" id="cd00275">
    <property type="entry name" value="C2_PLC_like"/>
    <property type="match status" value="1"/>
</dbReference>
<feature type="domain" description="C2" evidence="8">
    <location>
        <begin position="884"/>
        <end position="1038"/>
    </location>
</feature>
<sequence>MSFLNGDHLKLSRPRMPSPQPSYARMHSAAISIPSSRGSPASTISHFGNGSLQSTPEGMVPFSSCSLPAVPSYALPESLLPPPMATPPTSSPSAMAEALRQTPGGLIRRVSRGAQGIPNRFRRNGSNAHRDKSSGPVIMRRRSDSRTAVDAAHDLSEFESYHFEEDEMVDEYGEPVEGLGITSSRPSVASIPSATVSAPKRNSRLEQGTLCQKATKRHMKDIILRLDLVSAKVCWDSSRASKSFYIDDIKDIHTGEDAQLYREELGYEEKYRPFWFTIVYFDTNRTKDKSKQMHIVAPDVDTFNNWMETLEKVSRDRIDMMAGLMGFAEKSAKLVWASEMEKRYPDPAQAHLRDEEHIDFPSIVQLCRRLHINCSDSTLRSYFDKADGNRTGSLDKNQFLVFVRRLKERKDVKQIFRQFTPAPHQGMDKATFFAFLQREQGVDIDANIEVLTATFEKFARASQKGVTPQEGGAIPLPLTMNFRAFQTFLASDVHNSVFVPISPSLHLHRPLNEYFISSSHNTYLLGRQVADISSTEAYVAALQKGCRCLEIDCWDGPDDKPIVTHGRTFTKGITFLDAVKVINKYAFVETEYPLILSLEVHCSPDQQNEMVKMMKKEFKEKLVLDLLNRDSEALPSPEELKRRILIKVKGPADELDAGALVTELSHRKRERSFSSPWSRPIQMNDNITNSPLISSPPSMSPPERTGSFWASPRTSATSTNYTLPTPAFISSAEESDSPNATAAEDIKEKKKAKKSKTSNITKDLGLLGVYTRGIKFSDFGAHDANTFNHVISFNERVFDKLTRPGAREKQNLEEHNMRCLMRIYPGGHRINSSNFDPLNCWRRGVQMAALNWQTYDLGQQLNEAMFTGGDNRTGYVLKPAELRLEYQTPVIGHRRAPKKEVKFTVQIISAQQLPRPRGLSEDANISPFVQFEMYCAEDAGPNATGTGGQDVSARKDGYSGIGQPLKKKTRIVLGNGYNPEFKDEIEMTVNTRYPDLVFVRWTVWNTVDGKTQDHAPLAQFTAKLNSIQQGYHHLPLFDGNGEQYLFSRLFCKIKKQDIVDATPTPVSQQSGSRRSSIEPISPLQDSANKPSGNFIKRLIRAPSERKKRKEERTNGDFRDSEFSAYDLISGSSTFER</sequence>
<evidence type="ECO:0000256" key="7">
    <source>
        <dbReference type="SAM" id="MobiDB-lite"/>
    </source>
</evidence>
<dbReference type="Gene3D" id="2.30.29.30">
    <property type="entry name" value="Pleckstrin-homology domain (PH domain)/Phosphotyrosine-binding domain (PTB)"/>
    <property type="match status" value="1"/>
</dbReference>
<evidence type="ECO:0000256" key="2">
    <source>
        <dbReference type="ARBA" id="ARBA00022801"/>
    </source>
</evidence>
<feature type="compositionally biased region" description="Polar residues" evidence="7">
    <location>
        <begin position="712"/>
        <end position="723"/>
    </location>
</feature>
<keyword evidence="12" id="KW-1185">Reference proteome</keyword>
<keyword evidence="3 6" id="KW-0442">Lipid degradation</keyword>
<accession>A0A6G1J8A4</accession>
<evidence type="ECO:0000313" key="12">
    <source>
        <dbReference type="Proteomes" id="UP000799291"/>
    </source>
</evidence>